<evidence type="ECO:0000313" key="3">
    <source>
        <dbReference type="Proteomes" id="UP001652628"/>
    </source>
</evidence>
<dbReference type="Proteomes" id="UP001652628">
    <property type="component" value="Chromosome 2L"/>
</dbReference>
<evidence type="ECO:0000256" key="2">
    <source>
        <dbReference type="SAM" id="Phobius"/>
    </source>
</evidence>
<evidence type="ECO:0000256" key="1">
    <source>
        <dbReference type="SAM" id="MobiDB-lite"/>
    </source>
</evidence>
<feature type="compositionally biased region" description="Basic and acidic residues" evidence="1">
    <location>
        <begin position="110"/>
        <end position="120"/>
    </location>
</feature>
<protein>
    <submittedName>
        <fullName evidence="4">Uncharacterized protein</fullName>
    </submittedName>
</protein>
<keyword evidence="2" id="KW-0812">Transmembrane</keyword>
<proteinExistence type="predicted"/>
<dbReference type="AlphaFoldDB" id="A0AB39ZDF9"/>
<dbReference type="GeneID" id="108012729"/>
<gene>
    <name evidence="4" type="primary">LOC108012729</name>
</gene>
<keyword evidence="2" id="KW-1133">Transmembrane helix</keyword>
<sequence length="132" mass="15411">MDKLTGKLVYMLSVASDFLSKNLIFYGFVIGLLITIFVRPYVSKRLQRLTIVIWRNLFNHEDEHEDEDENPDDEGFVGDDYLFRDLNPEQSVELHRRRRFEAAAEALKNEAHEELVEGSKKSPQLIGRETIN</sequence>
<keyword evidence="3" id="KW-1185">Reference proteome</keyword>
<name>A0AB39ZDF9_DROSZ</name>
<evidence type="ECO:0000313" key="4">
    <source>
        <dbReference type="RefSeq" id="XP_016933652.2"/>
    </source>
</evidence>
<feature type="transmembrane region" description="Helical" evidence="2">
    <location>
        <begin position="23"/>
        <end position="42"/>
    </location>
</feature>
<organism evidence="3 4">
    <name type="scientific">Drosophila suzukii</name>
    <name type="common">Spotted-wing drosophila fruit fly</name>
    <dbReference type="NCBI Taxonomy" id="28584"/>
    <lineage>
        <taxon>Eukaryota</taxon>
        <taxon>Metazoa</taxon>
        <taxon>Ecdysozoa</taxon>
        <taxon>Arthropoda</taxon>
        <taxon>Hexapoda</taxon>
        <taxon>Insecta</taxon>
        <taxon>Pterygota</taxon>
        <taxon>Neoptera</taxon>
        <taxon>Endopterygota</taxon>
        <taxon>Diptera</taxon>
        <taxon>Brachycera</taxon>
        <taxon>Muscomorpha</taxon>
        <taxon>Ephydroidea</taxon>
        <taxon>Drosophilidae</taxon>
        <taxon>Drosophila</taxon>
        <taxon>Sophophora</taxon>
    </lineage>
</organism>
<feature type="region of interest" description="Disordered" evidence="1">
    <location>
        <begin position="110"/>
        <end position="132"/>
    </location>
</feature>
<reference evidence="4" key="1">
    <citation type="submission" date="2025-08" db="UniProtKB">
        <authorList>
            <consortium name="RefSeq"/>
        </authorList>
    </citation>
    <scope>IDENTIFICATION</scope>
</reference>
<accession>A0AB39ZDF9</accession>
<keyword evidence="2" id="KW-0472">Membrane</keyword>
<dbReference type="RefSeq" id="XP_016933652.2">
    <property type="nucleotide sequence ID" value="XM_017078163.4"/>
</dbReference>